<dbReference type="EMBL" id="QVFU01000012">
    <property type="protein sequence ID" value="RFS45999.1"/>
    <property type="molecule type" value="Genomic_DNA"/>
</dbReference>
<dbReference type="NCBIfam" id="TIGR03769">
    <property type="entry name" value="P_ac_wall_RPT"/>
    <property type="match status" value="2"/>
</dbReference>
<name>A0A372FZS5_9ACTN</name>
<keyword evidence="2" id="KW-0119">Carbohydrate metabolism</keyword>
<dbReference type="InterPro" id="IPR013783">
    <property type="entry name" value="Ig-like_fold"/>
</dbReference>
<dbReference type="AlphaFoldDB" id="A0A372FZS5"/>
<dbReference type="SMART" id="SM00060">
    <property type="entry name" value="FN3"/>
    <property type="match status" value="1"/>
</dbReference>
<protein>
    <recommendedName>
        <fullName evidence="4">Fibronectin type-III domain-containing protein</fullName>
    </recommendedName>
</protein>
<dbReference type="Pfam" id="PF00041">
    <property type="entry name" value="fn3"/>
    <property type="match status" value="1"/>
</dbReference>
<dbReference type="PROSITE" id="PS50853">
    <property type="entry name" value="FN3"/>
    <property type="match status" value="1"/>
</dbReference>
<organism evidence="5 6">
    <name type="scientific">Micromonospora craniellae</name>
    <dbReference type="NCBI Taxonomy" id="2294034"/>
    <lineage>
        <taxon>Bacteria</taxon>
        <taxon>Bacillati</taxon>
        <taxon>Actinomycetota</taxon>
        <taxon>Actinomycetes</taxon>
        <taxon>Micromonosporales</taxon>
        <taxon>Micromonosporaceae</taxon>
        <taxon>Micromonospora</taxon>
    </lineage>
</organism>
<dbReference type="InterPro" id="IPR022435">
    <property type="entry name" value="Surface-anchored_actinobac"/>
</dbReference>
<dbReference type="Proteomes" id="UP000262621">
    <property type="component" value="Unassembled WGS sequence"/>
</dbReference>
<keyword evidence="6" id="KW-1185">Reference proteome</keyword>
<proteinExistence type="predicted"/>
<feature type="compositionally biased region" description="Pro residues" evidence="3">
    <location>
        <begin position="278"/>
        <end position="288"/>
    </location>
</feature>
<evidence type="ECO:0000313" key="6">
    <source>
        <dbReference type="Proteomes" id="UP000262621"/>
    </source>
</evidence>
<dbReference type="InterPro" id="IPR003961">
    <property type="entry name" value="FN3_dom"/>
</dbReference>
<dbReference type="GO" id="GO:0000272">
    <property type="term" value="P:polysaccharide catabolic process"/>
    <property type="evidence" value="ECO:0007669"/>
    <property type="project" value="UniProtKB-KW"/>
</dbReference>
<feature type="domain" description="Fibronectin type-III" evidence="4">
    <location>
        <begin position="985"/>
        <end position="1080"/>
    </location>
</feature>
<keyword evidence="2" id="KW-0624">Polysaccharide degradation</keyword>
<sequence length="1236" mass="128083">MFSHLRLGQTRLSAHVVVLSAVVAVGLAGLAAVPLLASAADPLPAQTPAGRYQLTAYPDESGAMNMALLDDQTAEIVTVNPDGLAFRVASDAVTEVPADESYAWLGEAGATGFTTRGASDPAADGLVLSFSANGPLDYYYDHLIPAGAQVSFTATDVVGPGAFAYYQTAMPWENPDADVPIGFRFGTGAQRDGTPQSTVPTELDPYSYKPTRFRFDAAGMYCLTMTAQTPLLDGGTAARSLSIRFAVGDTTPADAACGSAAPTGPLPTPSGSAEPSPTGSPSPSPSQPTDPTVADWVVREGHIDAIAAQLDDDGLSLRAKYDVPREARQAWIEYDDLVLATPDTARHTTPTAYSPGDDWSFIAPPGSTYWNLPLDQQAGMPWAGLSTESPTLAALGDNSVLWRVDAVTGPGGAAAPGEFTLWQGEPQRGQQAVDRQDLPEASTRLGLPAAQWVPLHRHAHYNWSFTAPGVYCVAMSLRAETSAGQRLTDSEQLTIAVGDATDANAVTPCGRTQPYPEAVPASPTPVPGHGPVVLDAGVTSMVSTLDADGLNTRLKVFDAAAAGWGATRNLDEVIFHRPAALSGAAHHVPGFPTPVYGWSLPATRWDLTGIPPHQVSGDIRWSLAALAGPGDVALSAGETQRGPYVFNTATGHRDPYALWAGSAGGAANSALSWSFSRPGKYCITMKWQADLPDGGGTVADTRILTFVVDGPLDPTTRRDGSGNYPGPAFRHGAHTLATTCAQGGAATTPEEVPLPGGPPVETPWDVPNWSQTDSGAVILNDGHVDVASVHRDGELTTRVKDTTVEGLANKPADEPAYWHDPSDVVLQLLPESKMPVPDDPRYTFLGTPGSSVWRLPQTQQAGLLWPGWSTEHLEPGAYPEGIRWTLTAARGPGHFVLYTGGGVSPITQVFNSADGSPDHYTIPPATHAHGNWVFTAEGVYCLDFERAVGEPSQAHSFTLAVAVGETDPRLVDPSRCVDAGPGRTVPEPPNAPAADARGDAVTVTWTAPADGGSPITGYTVRLHGGQSPLVQETTAQTTATFTRVPAGTYTATVAASNMIGTSTSSAPSPPVVVGSGTSQQIIVALDPAHGGLLISVDPDDRQVVLPEAVLAPSGDRWQAAGQLRPVTVTDTRTTAPGWNASGQVGDFTSASGPVSGTYLGWTPRVLTQAPGQGVTPGPAVSGALSGGAGLTAGSVLGSASSGAGRGSAKLTADLQLELPTDTASGTYTATVTLTAI</sequence>
<gene>
    <name evidence="5" type="ORF">D0Q02_14170</name>
</gene>
<evidence type="ECO:0000256" key="1">
    <source>
        <dbReference type="ARBA" id="ARBA00023295"/>
    </source>
</evidence>
<keyword evidence="1" id="KW-0326">Glycosidase</keyword>
<dbReference type="GO" id="GO:0016798">
    <property type="term" value="F:hydrolase activity, acting on glycosyl bonds"/>
    <property type="evidence" value="ECO:0007669"/>
    <property type="project" value="UniProtKB-KW"/>
</dbReference>
<evidence type="ECO:0000256" key="3">
    <source>
        <dbReference type="SAM" id="MobiDB-lite"/>
    </source>
</evidence>
<accession>A0A372FZS5</accession>
<dbReference type="OrthoDB" id="4451361at2"/>
<dbReference type="RefSeq" id="WP_117228431.1">
    <property type="nucleotide sequence ID" value="NZ_CP061725.1"/>
</dbReference>
<keyword evidence="1" id="KW-0378">Hydrolase</keyword>
<dbReference type="Gene3D" id="2.60.40.10">
    <property type="entry name" value="Immunoglobulins"/>
    <property type="match status" value="1"/>
</dbReference>
<feature type="region of interest" description="Disordered" evidence="3">
    <location>
        <begin position="256"/>
        <end position="292"/>
    </location>
</feature>
<dbReference type="SUPFAM" id="SSF49265">
    <property type="entry name" value="Fibronectin type III"/>
    <property type="match status" value="1"/>
</dbReference>
<dbReference type="CDD" id="cd00063">
    <property type="entry name" value="FN3"/>
    <property type="match status" value="1"/>
</dbReference>
<evidence type="ECO:0000256" key="2">
    <source>
        <dbReference type="ARBA" id="ARBA00023326"/>
    </source>
</evidence>
<dbReference type="NCBIfam" id="NF038134">
    <property type="entry name" value="choice_anch_M"/>
    <property type="match status" value="2"/>
</dbReference>
<reference evidence="5 6" key="1">
    <citation type="submission" date="2018-08" db="EMBL/GenBank/DDBJ databases">
        <title>Verrucosispora craniellae sp. nov., isolated from a marine sponge in the South China Sea.</title>
        <authorList>
            <person name="Li L."/>
            <person name="Lin H.W."/>
        </authorList>
    </citation>
    <scope>NUCLEOTIDE SEQUENCE [LARGE SCALE GENOMIC DNA]</scope>
    <source>
        <strain evidence="5 6">LHW63014</strain>
    </source>
</reference>
<evidence type="ECO:0000313" key="5">
    <source>
        <dbReference type="EMBL" id="RFS45999.1"/>
    </source>
</evidence>
<evidence type="ECO:0000259" key="4">
    <source>
        <dbReference type="PROSITE" id="PS50853"/>
    </source>
</evidence>
<dbReference type="InterPro" id="IPR036116">
    <property type="entry name" value="FN3_sf"/>
</dbReference>
<comment type="caution">
    <text evidence="5">The sequence shown here is derived from an EMBL/GenBank/DDBJ whole genome shotgun (WGS) entry which is preliminary data.</text>
</comment>